<organism evidence="4 5">
    <name type="scientific">Heterodermia speciosa</name>
    <dbReference type="NCBI Taxonomy" id="116794"/>
    <lineage>
        <taxon>Eukaryota</taxon>
        <taxon>Fungi</taxon>
        <taxon>Dikarya</taxon>
        <taxon>Ascomycota</taxon>
        <taxon>Pezizomycotina</taxon>
        <taxon>Lecanoromycetes</taxon>
        <taxon>OSLEUM clade</taxon>
        <taxon>Lecanoromycetidae</taxon>
        <taxon>Caliciales</taxon>
        <taxon>Physciaceae</taxon>
        <taxon>Heterodermia</taxon>
    </lineage>
</organism>
<proteinExistence type="inferred from homology"/>
<dbReference type="Gene3D" id="3.40.30.10">
    <property type="entry name" value="Glutaredoxin"/>
    <property type="match status" value="1"/>
</dbReference>
<dbReference type="Proteomes" id="UP000664521">
    <property type="component" value="Unassembled WGS sequence"/>
</dbReference>
<dbReference type="PROSITE" id="PS50404">
    <property type="entry name" value="GST_NTER"/>
    <property type="match status" value="1"/>
</dbReference>
<sequence>MASQQPDIILYTSGTPNGQKASITLEELGLPYKVENVQISKNVQKENWFLQINPNGRIPAIVDNTPSADGQPRSKRIFESGALMLYLCERYDKDHKLCYAYDTDQYWEVVEWLIWMQSGLGPMQGQANHFYRYAPEKMDYSIKRYQTETKRLYQVLEDRLEEQSVSIKTSSGNPGPWIVGDRMTIADLAVFSWVNWAEWAGVNVTQFKLVKEWLDRINARPAIQSGLDVPEPFEMKRKMQTKEGEEEYAQMHSNWVMKSQAEDAEKHI</sequence>
<dbReference type="Pfam" id="PF00043">
    <property type="entry name" value="GST_C"/>
    <property type="match status" value="1"/>
</dbReference>
<dbReference type="SFLD" id="SFLDG01151">
    <property type="entry name" value="Main.2:_Nu-like"/>
    <property type="match status" value="1"/>
</dbReference>
<gene>
    <name evidence="4" type="ORF">HETSPECPRED_006828</name>
</gene>
<dbReference type="SFLD" id="SFLDG00358">
    <property type="entry name" value="Main_(cytGST)"/>
    <property type="match status" value="1"/>
</dbReference>
<keyword evidence="5" id="KW-1185">Reference proteome</keyword>
<dbReference type="EMBL" id="CAJPDS010000047">
    <property type="protein sequence ID" value="CAF9928414.1"/>
    <property type="molecule type" value="Genomic_DNA"/>
</dbReference>
<feature type="domain" description="GST C-terminal" evidence="3">
    <location>
        <begin position="102"/>
        <end position="239"/>
    </location>
</feature>
<dbReference type="InterPro" id="IPR004045">
    <property type="entry name" value="Glutathione_S-Trfase_N"/>
</dbReference>
<dbReference type="InterPro" id="IPR036249">
    <property type="entry name" value="Thioredoxin-like_sf"/>
</dbReference>
<evidence type="ECO:0000259" key="2">
    <source>
        <dbReference type="PROSITE" id="PS50404"/>
    </source>
</evidence>
<name>A0A8H3FPT1_9LECA</name>
<dbReference type="InterPro" id="IPR040079">
    <property type="entry name" value="Glutathione_S-Trfase"/>
</dbReference>
<dbReference type="SUPFAM" id="SSF52833">
    <property type="entry name" value="Thioredoxin-like"/>
    <property type="match status" value="1"/>
</dbReference>
<dbReference type="Pfam" id="PF13409">
    <property type="entry name" value="GST_N_2"/>
    <property type="match status" value="1"/>
</dbReference>
<dbReference type="SUPFAM" id="SSF47616">
    <property type="entry name" value="GST C-terminal domain-like"/>
    <property type="match status" value="1"/>
</dbReference>
<dbReference type="InterPro" id="IPR004046">
    <property type="entry name" value="GST_C"/>
</dbReference>
<evidence type="ECO:0000313" key="5">
    <source>
        <dbReference type="Proteomes" id="UP000664521"/>
    </source>
</evidence>
<dbReference type="InterPro" id="IPR010987">
    <property type="entry name" value="Glutathione-S-Trfase_C-like"/>
</dbReference>
<evidence type="ECO:0000259" key="3">
    <source>
        <dbReference type="PROSITE" id="PS50405"/>
    </source>
</evidence>
<evidence type="ECO:0000256" key="1">
    <source>
        <dbReference type="ARBA" id="ARBA00007409"/>
    </source>
</evidence>
<evidence type="ECO:0008006" key="6">
    <source>
        <dbReference type="Google" id="ProtNLM"/>
    </source>
</evidence>
<dbReference type="PANTHER" id="PTHR44051:SF8">
    <property type="entry name" value="GLUTATHIONE S-TRANSFERASE GSTA"/>
    <property type="match status" value="1"/>
</dbReference>
<protein>
    <recommendedName>
        <fullName evidence="6">Glutathione S-transferase</fullName>
    </recommendedName>
</protein>
<dbReference type="Gene3D" id="1.20.1050.10">
    <property type="match status" value="1"/>
</dbReference>
<dbReference type="OrthoDB" id="422574at2759"/>
<dbReference type="AlphaFoldDB" id="A0A8H3FPT1"/>
<evidence type="ECO:0000313" key="4">
    <source>
        <dbReference type="EMBL" id="CAF9928414.1"/>
    </source>
</evidence>
<reference evidence="4" key="1">
    <citation type="submission" date="2021-03" db="EMBL/GenBank/DDBJ databases">
        <authorList>
            <person name="Tagirdzhanova G."/>
        </authorList>
    </citation>
    <scope>NUCLEOTIDE SEQUENCE</scope>
</reference>
<dbReference type="CDD" id="cd03048">
    <property type="entry name" value="GST_N_Ure2p_like"/>
    <property type="match status" value="1"/>
</dbReference>
<feature type="domain" description="GST N-terminal" evidence="2">
    <location>
        <begin position="5"/>
        <end position="95"/>
    </location>
</feature>
<dbReference type="InterPro" id="IPR036282">
    <property type="entry name" value="Glutathione-S-Trfase_C_sf"/>
</dbReference>
<comment type="caution">
    <text evidence="4">The sequence shown here is derived from an EMBL/GenBank/DDBJ whole genome shotgun (WGS) entry which is preliminary data.</text>
</comment>
<accession>A0A8H3FPT1</accession>
<dbReference type="SFLD" id="SFLDS00019">
    <property type="entry name" value="Glutathione_Transferase_(cytos"/>
    <property type="match status" value="1"/>
</dbReference>
<dbReference type="PROSITE" id="PS50405">
    <property type="entry name" value="GST_CTER"/>
    <property type="match status" value="1"/>
</dbReference>
<comment type="similarity">
    <text evidence="1">Belongs to the GST superfamily.</text>
</comment>
<dbReference type="PANTHER" id="PTHR44051">
    <property type="entry name" value="GLUTATHIONE S-TRANSFERASE-RELATED"/>
    <property type="match status" value="1"/>
</dbReference>